<dbReference type="RefSeq" id="WP_147030329.1">
    <property type="nucleotide sequence ID" value="NZ_JBHMAO010000001.1"/>
</dbReference>
<dbReference type="OrthoDB" id="965284at2"/>
<keyword evidence="3" id="KW-1185">Reference proteome</keyword>
<evidence type="ECO:0000313" key="2">
    <source>
        <dbReference type="EMBL" id="QEC61752.1"/>
    </source>
</evidence>
<evidence type="ECO:0000313" key="3">
    <source>
        <dbReference type="Proteomes" id="UP000321479"/>
    </source>
</evidence>
<dbReference type="KEGG" id="mgin:FRZ54_03845"/>
<name>A0A5B8US73_9SPHI</name>
<dbReference type="Proteomes" id="UP000321479">
    <property type="component" value="Chromosome"/>
</dbReference>
<feature type="domain" description="SHOCT" evidence="1">
    <location>
        <begin position="149"/>
        <end position="176"/>
    </location>
</feature>
<sequence length="178" mass="19541">MKSLFLLFLLVPTMTFAQVLGLGKRLAEYSASNGRTYHVGDTIKLGQGSAPNGTFRYVQYGGWLVFMINGNQADDHNIEKTYSGYGAIVKKIHSFKAHGIQKVVFAVDIGGGSNFDLWIEDAIASCEIVDCKGKQVQATVVTQSDDQFDKLKKLKALLDSGAITQAEYDAQKKKLLNQ</sequence>
<dbReference type="Pfam" id="PF09851">
    <property type="entry name" value="SHOCT"/>
    <property type="match status" value="1"/>
</dbReference>
<accession>A0A5B8US73</accession>
<dbReference type="AlphaFoldDB" id="A0A5B8US73"/>
<proteinExistence type="predicted"/>
<dbReference type="EMBL" id="CP042436">
    <property type="protein sequence ID" value="QEC61752.1"/>
    <property type="molecule type" value="Genomic_DNA"/>
</dbReference>
<evidence type="ECO:0000259" key="1">
    <source>
        <dbReference type="Pfam" id="PF09851"/>
    </source>
</evidence>
<dbReference type="InterPro" id="IPR018649">
    <property type="entry name" value="SHOCT"/>
</dbReference>
<organism evidence="2 3">
    <name type="scientific">Mucilaginibacter ginsenosidivorans</name>
    <dbReference type="NCBI Taxonomy" id="398053"/>
    <lineage>
        <taxon>Bacteria</taxon>
        <taxon>Pseudomonadati</taxon>
        <taxon>Bacteroidota</taxon>
        <taxon>Sphingobacteriia</taxon>
        <taxon>Sphingobacteriales</taxon>
        <taxon>Sphingobacteriaceae</taxon>
        <taxon>Mucilaginibacter</taxon>
    </lineage>
</organism>
<gene>
    <name evidence="2" type="ORF">FRZ54_03845</name>
</gene>
<protein>
    <recommendedName>
        <fullName evidence="1">SHOCT domain-containing protein</fullName>
    </recommendedName>
</protein>
<reference evidence="2 3" key="1">
    <citation type="journal article" date="2017" name="Curr. Microbiol.">
        <title>Mucilaginibacter ginsenosidivorans sp. nov., Isolated from Soil of Ginseng Field.</title>
        <authorList>
            <person name="Kim M.M."/>
            <person name="Siddiqi M.Z."/>
            <person name="Im W.T."/>
        </authorList>
    </citation>
    <scope>NUCLEOTIDE SEQUENCE [LARGE SCALE GENOMIC DNA]</scope>
    <source>
        <strain evidence="2 3">Gsoil 3017</strain>
    </source>
</reference>